<dbReference type="PANTHER" id="PTHR43312:SF1">
    <property type="entry name" value="NADP-DEPENDENT OXIDOREDUCTASE DOMAIN-CONTAINING PROTEIN"/>
    <property type="match status" value="1"/>
</dbReference>
<dbReference type="Gene3D" id="3.20.20.100">
    <property type="entry name" value="NADP-dependent oxidoreductase domain"/>
    <property type="match status" value="1"/>
</dbReference>
<dbReference type="InterPro" id="IPR053135">
    <property type="entry name" value="AKR2_Oxidoreductase"/>
</dbReference>
<evidence type="ECO:0000313" key="3">
    <source>
        <dbReference type="Proteomes" id="UP000236173"/>
    </source>
</evidence>
<proteinExistence type="predicted"/>
<name>A0A2H5XC53_9BACT</name>
<reference evidence="3" key="1">
    <citation type="submission" date="2017-09" db="EMBL/GenBank/DDBJ databases">
        <title>Metaegenomics of thermophilic ammonia-oxidizing enrichment culture.</title>
        <authorList>
            <person name="Kato S."/>
            <person name="Suzuki K."/>
        </authorList>
    </citation>
    <scope>NUCLEOTIDE SEQUENCE [LARGE SCALE GENOMIC DNA]</scope>
</reference>
<sequence length="301" mass="33983">MVDAGSEADGLPNEVLALRRKICAGDAAMERWVQLANDLPAVCRLGLATRGGDCRLTADDCWHALERGISYWNWCGADDGMGAAVRQLGKGREKVVIAFQLEARTAEAAWRELERVLRTLGTDRVEVATFYYVEHESEWQTIAGKRGALTALRQAKEQKVVRLIGLTSHQRKLAAQIAETGALDLLMVRYNAAHTGAERDVFPVTQRLGLPVIVYTCTRWAQLMRPTPFDPPNFSPPPAREWYRFALAHPAVSVALMAPSDRKELDENLQLLDDWRAPTPEEEALLRQHGERVRRYRRWFP</sequence>
<evidence type="ECO:0000259" key="1">
    <source>
        <dbReference type="Pfam" id="PF00248"/>
    </source>
</evidence>
<dbReference type="InterPro" id="IPR036812">
    <property type="entry name" value="NAD(P)_OxRdtase_dom_sf"/>
</dbReference>
<dbReference type="Pfam" id="PF00248">
    <property type="entry name" value="Aldo_ket_red"/>
    <property type="match status" value="1"/>
</dbReference>
<dbReference type="InterPro" id="IPR023210">
    <property type="entry name" value="NADP_OxRdtase_dom"/>
</dbReference>
<dbReference type="EMBL" id="BEHT01000015">
    <property type="protein sequence ID" value="GBC98778.1"/>
    <property type="molecule type" value="Genomic_DNA"/>
</dbReference>
<protein>
    <recommendedName>
        <fullName evidence="1">NADP-dependent oxidoreductase domain-containing protein</fullName>
    </recommendedName>
</protein>
<feature type="domain" description="NADP-dependent oxidoreductase" evidence="1">
    <location>
        <begin position="81"/>
        <end position="216"/>
    </location>
</feature>
<gene>
    <name evidence="2" type="ORF">HRbin17_01292</name>
</gene>
<evidence type="ECO:0000313" key="2">
    <source>
        <dbReference type="EMBL" id="GBC98778.1"/>
    </source>
</evidence>
<dbReference type="AlphaFoldDB" id="A0A2H5XC53"/>
<organism evidence="2 3">
    <name type="scientific">Candidatus Fervidibacter japonicus</name>
    <dbReference type="NCBI Taxonomy" id="2035412"/>
    <lineage>
        <taxon>Bacteria</taxon>
        <taxon>Candidatus Fervidibacterota</taxon>
        <taxon>Candidatus Fervidibacter</taxon>
    </lineage>
</organism>
<comment type="caution">
    <text evidence="2">The sequence shown here is derived from an EMBL/GenBank/DDBJ whole genome shotgun (WGS) entry which is preliminary data.</text>
</comment>
<dbReference type="SUPFAM" id="SSF51430">
    <property type="entry name" value="NAD(P)-linked oxidoreductase"/>
    <property type="match status" value="1"/>
</dbReference>
<dbReference type="Proteomes" id="UP000236173">
    <property type="component" value="Unassembled WGS sequence"/>
</dbReference>
<dbReference type="PANTHER" id="PTHR43312">
    <property type="entry name" value="D-THREO-ALDOSE 1-DEHYDROGENASE"/>
    <property type="match status" value="1"/>
</dbReference>
<accession>A0A2H5XC53</accession>